<dbReference type="AlphaFoldDB" id="D8SBH6"/>
<protein>
    <submittedName>
        <fullName evidence="1">Uncharacterized protein</fullName>
    </submittedName>
</protein>
<keyword evidence="2" id="KW-1185">Reference proteome</keyword>
<gene>
    <name evidence="1" type="ORF">SELMODRAFT_420280</name>
</gene>
<dbReference type="HOGENOM" id="CLU_1285203_0_0_1"/>
<accession>D8SBH6</accession>
<organism evidence="2">
    <name type="scientific">Selaginella moellendorffii</name>
    <name type="common">Spikemoss</name>
    <dbReference type="NCBI Taxonomy" id="88036"/>
    <lineage>
        <taxon>Eukaryota</taxon>
        <taxon>Viridiplantae</taxon>
        <taxon>Streptophyta</taxon>
        <taxon>Embryophyta</taxon>
        <taxon>Tracheophyta</taxon>
        <taxon>Lycopodiopsida</taxon>
        <taxon>Selaginellales</taxon>
        <taxon>Selaginellaceae</taxon>
        <taxon>Selaginella</taxon>
    </lineage>
</organism>
<proteinExistence type="predicted"/>
<dbReference type="Proteomes" id="UP000001514">
    <property type="component" value="Unassembled WGS sequence"/>
</dbReference>
<dbReference type="EMBL" id="GL377610">
    <property type="protein sequence ID" value="EFJ18259.1"/>
    <property type="molecule type" value="Genomic_DNA"/>
</dbReference>
<dbReference type="InParanoid" id="D8SBH6"/>
<dbReference type="Gramene" id="EFJ18259">
    <property type="protein sequence ID" value="EFJ18259"/>
    <property type="gene ID" value="SELMODRAFT_420280"/>
</dbReference>
<name>D8SBH6_SELML</name>
<dbReference type="KEGG" id="smo:SELMODRAFT_420280"/>
<evidence type="ECO:0000313" key="1">
    <source>
        <dbReference type="EMBL" id="EFJ18259.1"/>
    </source>
</evidence>
<sequence>MSAVVHFQRECSVPGCVSGHFNPRINDSELYYLVALLYLARFFGHDNNPVREFLKRDDCLVTGAELLDLVAAATPLESCSSAMHKEMREMIDKNDCSPVLKYLREQLKNLDGEDAEQASKGEKYLAQEHLQELERTILTIYKYTYLGPYRWDPETSVWGIDEDFFDRPSDDEWDRLSDTTRTKRFYSSALSTHVFGFSMLAFQSTTTSLCTVCIE</sequence>
<evidence type="ECO:0000313" key="2">
    <source>
        <dbReference type="Proteomes" id="UP000001514"/>
    </source>
</evidence>
<reference evidence="1 2" key="1">
    <citation type="journal article" date="2011" name="Science">
        <title>The Selaginella genome identifies genetic changes associated with the evolution of vascular plants.</title>
        <authorList>
            <person name="Banks J.A."/>
            <person name="Nishiyama T."/>
            <person name="Hasebe M."/>
            <person name="Bowman J.L."/>
            <person name="Gribskov M."/>
            <person name="dePamphilis C."/>
            <person name="Albert V.A."/>
            <person name="Aono N."/>
            <person name="Aoyama T."/>
            <person name="Ambrose B.A."/>
            <person name="Ashton N.W."/>
            <person name="Axtell M.J."/>
            <person name="Barker E."/>
            <person name="Barker M.S."/>
            <person name="Bennetzen J.L."/>
            <person name="Bonawitz N.D."/>
            <person name="Chapple C."/>
            <person name="Cheng C."/>
            <person name="Correa L.G."/>
            <person name="Dacre M."/>
            <person name="DeBarry J."/>
            <person name="Dreyer I."/>
            <person name="Elias M."/>
            <person name="Engstrom E.M."/>
            <person name="Estelle M."/>
            <person name="Feng L."/>
            <person name="Finet C."/>
            <person name="Floyd S.K."/>
            <person name="Frommer W.B."/>
            <person name="Fujita T."/>
            <person name="Gramzow L."/>
            <person name="Gutensohn M."/>
            <person name="Harholt J."/>
            <person name="Hattori M."/>
            <person name="Heyl A."/>
            <person name="Hirai T."/>
            <person name="Hiwatashi Y."/>
            <person name="Ishikawa M."/>
            <person name="Iwata M."/>
            <person name="Karol K.G."/>
            <person name="Koehler B."/>
            <person name="Kolukisaoglu U."/>
            <person name="Kubo M."/>
            <person name="Kurata T."/>
            <person name="Lalonde S."/>
            <person name="Li K."/>
            <person name="Li Y."/>
            <person name="Litt A."/>
            <person name="Lyons E."/>
            <person name="Manning G."/>
            <person name="Maruyama T."/>
            <person name="Michael T.P."/>
            <person name="Mikami K."/>
            <person name="Miyazaki S."/>
            <person name="Morinaga S."/>
            <person name="Murata T."/>
            <person name="Mueller-Roeber B."/>
            <person name="Nelson D.R."/>
            <person name="Obara M."/>
            <person name="Oguri Y."/>
            <person name="Olmstead R.G."/>
            <person name="Onodera N."/>
            <person name="Petersen B.L."/>
            <person name="Pils B."/>
            <person name="Prigge M."/>
            <person name="Rensing S.A."/>
            <person name="Riano-Pachon D.M."/>
            <person name="Roberts A.W."/>
            <person name="Sato Y."/>
            <person name="Scheller H.V."/>
            <person name="Schulz B."/>
            <person name="Schulz C."/>
            <person name="Shakirov E.V."/>
            <person name="Shibagaki N."/>
            <person name="Shinohara N."/>
            <person name="Shippen D.E."/>
            <person name="Soerensen I."/>
            <person name="Sotooka R."/>
            <person name="Sugimoto N."/>
            <person name="Sugita M."/>
            <person name="Sumikawa N."/>
            <person name="Tanurdzic M."/>
            <person name="Theissen G."/>
            <person name="Ulvskov P."/>
            <person name="Wakazuki S."/>
            <person name="Weng J.K."/>
            <person name="Willats W.W."/>
            <person name="Wipf D."/>
            <person name="Wolf P.G."/>
            <person name="Yang L."/>
            <person name="Zimmer A.D."/>
            <person name="Zhu Q."/>
            <person name="Mitros T."/>
            <person name="Hellsten U."/>
            <person name="Loque D."/>
            <person name="Otillar R."/>
            <person name="Salamov A."/>
            <person name="Schmutz J."/>
            <person name="Shapiro H."/>
            <person name="Lindquist E."/>
            <person name="Lucas S."/>
            <person name="Rokhsar D."/>
            <person name="Grigoriev I.V."/>
        </authorList>
    </citation>
    <scope>NUCLEOTIDE SEQUENCE [LARGE SCALE GENOMIC DNA]</scope>
</reference>